<organism evidence="7 8">
    <name type="scientific">Nezara viridula</name>
    <name type="common">Southern green stink bug</name>
    <name type="synonym">Cimex viridulus</name>
    <dbReference type="NCBI Taxonomy" id="85310"/>
    <lineage>
        <taxon>Eukaryota</taxon>
        <taxon>Metazoa</taxon>
        <taxon>Ecdysozoa</taxon>
        <taxon>Arthropoda</taxon>
        <taxon>Hexapoda</taxon>
        <taxon>Insecta</taxon>
        <taxon>Pterygota</taxon>
        <taxon>Neoptera</taxon>
        <taxon>Paraneoptera</taxon>
        <taxon>Hemiptera</taxon>
        <taxon>Heteroptera</taxon>
        <taxon>Panheteroptera</taxon>
        <taxon>Pentatomomorpha</taxon>
        <taxon>Pentatomoidea</taxon>
        <taxon>Pentatomidae</taxon>
        <taxon>Pentatominae</taxon>
        <taxon>Nezara</taxon>
    </lineage>
</organism>
<dbReference type="Gene3D" id="1.20.5.170">
    <property type="match status" value="1"/>
</dbReference>
<dbReference type="Proteomes" id="UP001152798">
    <property type="component" value="Chromosome 5"/>
</dbReference>
<dbReference type="GO" id="GO:0000724">
    <property type="term" value="P:double-strand break repair via homologous recombination"/>
    <property type="evidence" value="ECO:0007669"/>
    <property type="project" value="TreeGrafter"/>
</dbReference>
<dbReference type="PANTHER" id="PTHR28529">
    <property type="entry name" value="DNA REPAIR PROTEIN SWI5 HOMOLOG"/>
    <property type="match status" value="1"/>
</dbReference>
<keyword evidence="3" id="KW-0227">DNA damage</keyword>
<dbReference type="Pfam" id="PF07061">
    <property type="entry name" value="Swi5"/>
    <property type="match status" value="1"/>
</dbReference>
<accession>A0A9P0MQ71</accession>
<comment type="function">
    <text evidence="5">Component of the swi5-sfr1 complex, a complex required for double-strand break repair via homologous recombination.</text>
</comment>
<dbReference type="InterPro" id="IPR010760">
    <property type="entry name" value="DNA-repair_Swi5"/>
</dbReference>
<dbReference type="EMBL" id="OV725081">
    <property type="protein sequence ID" value="CAH1403163.1"/>
    <property type="molecule type" value="Genomic_DNA"/>
</dbReference>
<name>A0A9P0MQ71_NEZVI</name>
<evidence type="ECO:0000256" key="6">
    <source>
        <dbReference type="ARBA" id="ARBA00030081"/>
    </source>
</evidence>
<evidence type="ECO:0000256" key="1">
    <source>
        <dbReference type="ARBA" id="ARBA00008060"/>
    </source>
</evidence>
<dbReference type="AlphaFoldDB" id="A0A9P0MQ71"/>
<evidence type="ECO:0000256" key="4">
    <source>
        <dbReference type="ARBA" id="ARBA00023204"/>
    </source>
</evidence>
<reference evidence="7" key="1">
    <citation type="submission" date="2022-01" db="EMBL/GenBank/DDBJ databases">
        <authorList>
            <person name="King R."/>
        </authorList>
    </citation>
    <scope>NUCLEOTIDE SEQUENCE</scope>
</reference>
<comment type="similarity">
    <text evidence="1">Belongs to the SWI5/SAE3 family.</text>
</comment>
<protein>
    <recommendedName>
        <fullName evidence="2">DNA repair protein SWI5 homolog</fullName>
    </recommendedName>
    <alternativeName>
        <fullName evidence="6">Protein SAE3 homolog</fullName>
    </alternativeName>
</protein>
<dbReference type="GO" id="GO:0032798">
    <property type="term" value="C:Swi5-Sfr1 complex"/>
    <property type="evidence" value="ECO:0007669"/>
    <property type="project" value="TreeGrafter"/>
</dbReference>
<gene>
    <name evidence="7" type="ORF">NEZAVI_LOCUS11817</name>
</gene>
<dbReference type="PANTHER" id="PTHR28529:SF2">
    <property type="entry name" value="DNA REPAIR PROTEIN SWI5 HOMOLOG"/>
    <property type="match status" value="1"/>
</dbReference>
<proteinExistence type="inferred from homology"/>
<evidence type="ECO:0000256" key="5">
    <source>
        <dbReference type="ARBA" id="ARBA00025380"/>
    </source>
</evidence>
<sequence length="106" mass="12327">MKSPANCQMDFKVLEKLNLDNYPDVLEKLKKCQETKEVWDVLRTFENSLDKVITELEKNVDPQELLDELHRYNDMKDMTQSVIGTLANIQGNTLAKVHEQFNVISD</sequence>
<keyword evidence="4" id="KW-0234">DNA repair</keyword>
<keyword evidence="8" id="KW-1185">Reference proteome</keyword>
<evidence type="ECO:0000256" key="2">
    <source>
        <dbReference type="ARBA" id="ARBA00019825"/>
    </source>
</evidence>
<evidence type="ECO:0000313" key="7">
    <source>
        <dbReference type="EMBL" id="CAH1403163.1"/>
    </source>
</evidence>
<evidence type="ECO:0000313" key="8">
    <source>
        <dbReference type="Proteomes" id="UP001152798"/>
    </source>
</evidence>
<evidence type="ECO:0000256" key="3">
    <source>
        <dbReference type="ARBA" id="ARBA00022763"/>
    </source>
</evidence>
<dbReference type="GO" id="GO:0034974">
    <property type="term" value="C:Swi5-Swi2 complex"/>
    <property type="evidence" value="ECO:0007669"/>
    <property type="project" value="TreeGrafter"/>
</dbReference>
<dbReference type="OrthoDB" id="19091at2759"/>